<dbReference type="NCBIfam" id="TIGR00977">
    <property type="entry name" value="citramal_synth"/>
    <property type="match status" value="1"/>
</dbReference>
<dbReference type="InterPro" id="IPR005675">
    <property type="entry name" value="Citramal_synthase"/>
</dbReference>
<keyword evidence="5 9" id="KW-0808">Transferase</keyword>
<accession>A0A2N3WBF5</accession>
<dbReference type="AlphaFoldDB" id="A0A2N3WBF5"/>
<evidence type="ECO:0000259" key="10">
    <source>
        <dbReference type="PROSITE" id="PS50991"/>
    </source>
</evidence>
<evidence type="ECO:0000256" key="6">
    <source>
        <dbReference type="ARBA" id="ARBA00023304"/>
    </source>
</evidence>
<organism evidence="11 12">
    <name type="scientific">Amycolatopsis echigonensis</name>
    <dbReference type="NCBI Taxonomy" id="2576905"/>
    <lineage>
        <taxon>Bacteria</taxon>
        <taxon>Bacillati</taxon>
        <taxon>Actinomycetota</taxon>
        <taxon>Actinomycetes</taxon>
        <taxon>Pseudonocardiales</taxon>
        <taxon>Pseudonocardiaceae</taxon>
        <taxon>Amycolatopsis</taxon>
    </lineage>
</organism>
<dbReference type="PROSITE" id="PS00815">
    <property type="entry name" value="AIPM_HOMOCIT_SYNTH_1"/>
    <property type="match status" value="1"/>
</dbReference>
<comment type="catalytic activity">
    <reaction evidence="7">
        <text>pyruvate + acetyl-CoA + H2O = (3R)-citramalate + CoA + H(+)</text>
        <dbReference type="Rhea" id="RHEA:19045"/>
        <dbReference type="ChEBI" id="CHEBI:15361"/>
        <dbReference type="ChEBI" id="CHEBI:15377"/>
        <dbReference type="ChEBI" id="CHEBI:15378"/>
        <dbReference type="ChEBI" id="CHEBI:30934"/>
        <dbReference type="ChEBI" id="CHEBI:57287"/>
        <dbReference type="ChEBI" id="CHEBI:57288"/>
        <dbReference type="EC" id="2.3.3.21"/>
    </reaction>
</comment>
<evidence type="ECO:0000256" key="4">
    <source>
        <dbReference type="ARBA" id="ARBA00022624"/>
    </source>
</evidence>
<evidence type="ECO:0000256" key="1">
    <source>
        <dbReference type="ARBA" id="ARBA00004743"/>
    </source>
</evidence>
<sequence>MTRTEPAGTPLGDAFHLYDTTLRDGAQREGITYSVTDKLAVARLLDELGVGFIEGGWPGALPKDTEFFSRAAKGELSLKHAALVAFGSTRKAGTAADKDPQVRALVDSEAPVITLVAKSDLRHIERALRVDVDEACAMVRDTVSFLVGEGRRVFLDAEHFFDGYTFSPETSLRVLDAAAHAGADVLVLCDTNGGQLPLGLAETVGEIKEKTGFRLGIHCQDDTSCAVANSVAAVQAGATHVQCTANGYGERAGNADLFAVAGNLVTKLGMEVLPTGGAAELTRVSHALAEIANLAPDTHQAYVGSSAFAHKAGLHASAIKVDPLLYNHIDPSSVGNGMRVLVTEMAGRASLELKGRELGVDLAGRPDALTNAVRKVKELESEGWSFEAADASLGLLLRREVEEVSGEKSDPPPFELESYRVVLDHRPDGEVISEATVKVHVAGERVIATAEGNGPVHALDAALRQALTPYLSWLDSMELADYKVRILPSNPGTDAVTRVLIETSDGEHEWTTVGVHGNIVEASWLALCDALVHKSLTVASGREQSVPELGVAAVGG</sequence>
<dbReference type="SMART" id="SM00917">
    <property type="entry name" value="LeuA_dimer"/>
    <property type="match status" value="1"/>
</dbReference>
<dbReference type="SUPFAM" id="SSF51569">
    <property type="entry name" value="Aldolase"/>
    <property type="match status" value="1"/>
</dbReference>
<dbReference type="SUPFAM" id="SSF110921">
    <property type="entry name" value="2-isopropylmalate synthase LeuA, allosteric (dimerisation) domain"/>
    <property type="match status" value="1"/>
</dbReference>
<proteinExistence type="inferred from homology"/>
<evidence type="ECO:0000256" key="3">
    <source>
        <dbReference type="ARBA" id="ARBA00022605"/>
    </source>
</evidence>
<keyword evidence="6" id="KW-0100">Branched-chain amino acid biosynthesis</keyword>
<dbReference type="GO" id="GO:0009097">
    <property type="term" value="P:isoleucine biosynthetic process"/>
    <property type="evidence" value="ECO:0007669"/>
    <property type="project" value="UniProtKB-UniRule"/>
</dbReference>
<dbReference type="InterPro" id="IPR002034">
    <property type="entry name" value="AIPM/Hcit_synth_CS"/>
</dbReference>
<name>A0A2N3WBF5_9PSEU</name>
<dbReference type="Pfam" id="PF08502">
    <property type="entry name" value="LeuA_dimer"/>
    <property type="match status" value="1"/>
</dbReference>
<dbReference type="RefSeq" id="WP_101435289.1">
    <property type="nucleotide sequence ID" value="NZ_PJMY01000003.1"/>
</dbReference>
<dbReference type="PROSITE" id="PS50991">
    <property type="entry name" value="PYR_CT"/>
    <property type="match status" value="1"/>
</dbReference>
<dbReference type="Gene3D" id="1.10.238.260">
    <property type="match status" value="1"/>
</dbReference>
<dbReference type="InterPro" id="IPR036230">
    <property type="entry name" value="LeuA_allosteric_dom_sf"/>
</dbReference>
<dbReference type="UniPathway" id="UPA00047">
    <property type="reaction ID" value="UER00066"/>
</dbReference>
<reference evidence="11 12" key="1">
    <citation type="submission" date="2017-12" db="EMBL/GenBank/DDBJ databases">
        <title>Sequencing the genomes of 1000 Actinobacteria strains.</title>
        <authorList>
            <person name="Klenk H.-P."/>
        </authorList>
    </citation>
    <scope>NUCLEOTIDE SEQUENCE [LARGE SCALE GENOMIC DNA]</scope>
    <source>
        <strain evidence="11 12">DSM 45165</strain>
    </source>
</reference>
<dbReference type="Proteomes" id="UP000233750">
    <property type="component" value="Unassembled WGS sequence"/>
</dbReference>
<dbReference type="Pfam" id="PF22617">
    <property type="entry name" value="HCS_D2"/>
    <property type="match status" value="1"/>
</dbReference>
<dbReference type="CDD" id="cd07941">
    <property type="entry name" value="DRE_TIM_LeuA3"/>
    <property type="match status" value="1"/>
</dbReference>
<dbReference type="GO" id="GO:0003852">
    <property type="term" value="F:2-isopropylmalate synthase activity"/>
    <property type="evidence" value="ECO:0007669"/>
    <property type="project" value="InterPro"/>
</dbReference>
<dbReference type="OrthoDB" id="9803573at2"/>
<dbReference type="Gene3D" id="3.20.20.70">
    <property type="entry name" value="Aldolase class I"/>
    <property type="match status" value="1"/>
</dbReference>
<dbReference type="InterPro" id="IPR013709">
    <property type="entry name" value="2-isopropylmalate_synth_dimer"/>
</dbReference>
<protein>
    <recommendedName>
        <fullName evidence="8">Citramalate synthase</fullName>
        <ecNumber evidence="8">2.3.3.21</ecNumber>
    </recommendedName>
</protein>
<dbReference type="Gene3D" id="3.30.160.270">
    <property type="match status" value="1"/>
</dbReference>
<evidence type="ECO:0000256" key="8">
    <source>
        <dbReference type="NCBIfam" id="TIGR00977"/>
    </source>
</evidence>
<evidence type="ECO:0000256" key="5">
    <source>
        <dbReference type="ARBA" id="ARBA00022679"/>
    </source>
</evidence>
<dbReference type="GO" id="GO:0043714">
    <property type="term" value="F:(R)-citramalate synthase activity"/>
    <property type="evidence" value="ECO:0007669"/>
    <property type="project" value="UniProtKB-UniRule"/>
</dbReference>
<dbReference type="InterPro" id="IPR000891">
    <property type="entry name" value="PYR_CT"/>
</dbReference>
<evidence type="ECO:0000313" key="11">
    <source>
        <dbReference type="EMBL" id="PKV91210.1"/>
    </source>
</evidence>
<dbReference type="PANTHER" id="PTHR43538">
    <property type="entry name" value="ALPHA-IPM SYNTHASE/HOMOCITRATE SYNTHASE"/>
    <property type="match status" value="1"/>
</dbReference>
<dbReference type="EMBL" id="PJMY01000003">
    <property type="protein sequence ID" value="PKV91210.1"/>
    <property type="molecule type" value="Genomic_DNA"/>
</dbReference>
<keyword evidence="3" id="KW-0028">Amino-acid biosynthesis</keyword>
<evidence type="ECO:0000256" key="7">
    <source>
        <dbReference type="ARBA" id="ARBA00048263"/>
    </source>
</evidence>
<dbReference type="EC" id="2.3.3.21" evidence="8"/>
<keyword evidence="12" id="KW-1185">Reference proteome</keyword>
<feature type="domain" description="Pyruvate carboxyltransferase" evidence="10">
    <location>
        <begin position="15"/>
        <end position="283"/>
    </location>
</feature>
<evidence type="ECO:0000256" key="9">
    <source>
        <dbReference type="RuleBase" id="RU003523"/>
    </source>
</evidence>
<gene>
    <name evidence="11" type="ORF">ATK30_1976</name>
</gene>
<comment type="similarity">
    <text evidence="2 9">Belongs to the alpha-IPM synthase/homocitrate synthase family.</text>
</comment>
<comment type="caution">
    <text evidence="11">The sequence shown here is derived from an EMBL/GenBank/DDBJ whole genome shotgun (WGS) entry which is preliminary data.</text>
</comment>
<dbReference type="Pfam" id="PF00682">
    <property type="entry name" value="HMGL-like"/>
    <property type="match status" value="1"/>
</dbReference>
<evidence type="ECO:0000313" key="12">
    <source>
        <dbReference type="Proteomes" id="UP000233750"/>
    </source>
</evidence>
<keyword evidence="4" id="KW-0412">Isoleucine biosynthesis</keyword>
<evidence type="ECO:0000256" key="2">
    <source>
        <dbReference type="ARBA" id="ARBA00006154"/>
    </source>
</evidence>
<comment type="pathway">
    <text evidence="1">Amino-acid biosynthesis; L-isoleucine biosynthesis; 2-oxobutanoate from pyruvate: step 1/3.</text>
</comment>
<dbReference type="PANTHER" id="PTHR43538:SF1">
    <property type="entry name" value="(R)-CITRAMALATE SYNTHASE"/>
    <property type="match status" value="1"/>
</dbReference>
<dbReference type="InterPro" id="IPR013785">
    <property type="entry name" value="Aldolase_TIM"/>
</dbReference>
<dbReference type="InterPro" id="IPR054691">
    <property type="entry name" value="LeuA/HCS_post-cat"/>
</dbReference>
<dbReference type="GO" id="GO:0009098">
    <property type="term" value="P:L-leucine biosynthetic process"/>
    <property type="evidence" value="ECO:0007669"/>
    <property type="project" value="InterPro"/>
</dbReference>